<keyword evidence="1" id="KW-0175">Coiled coil</keyword>
<gene>
    <name evidence="2" type="ORF">SYN_02598</name>
</gene>
<dbReference type="HOGENOM" id="CLU_2848239_0_0_7"/>
<keyword evidence="3" id="KW-1185">Reference proteome</keyword>
<evidence type="ECO:0000313" key="2">
    <source>
        <dbReference type="EMBL" id="ABC76323.1"/>
    </source>
</evidence>
<organism evidence="2 3">
    <name type="scientific">Syntrophus aciditrophicus (strain SB)</name>
    <dbReference type="NCBI Taxonomy" id="56780"/>
    <lineage>
        <taxon>Bacteria</taxon>
        <taxon>Pseudomonadati</taxon>
        <taxon>Thermodesulfobacteriota</taxon>
        <taxon>Syntrophia</taxon>
        <taxon>Syntrophales</taxon>
        <taxon>Syntrophaceae</taxon>
        <taxon>Syntrophus</taxon>
    </lineage>
</organism>
<protein>
    <submittedName>
        <fullName evidence="2">Hypothetical cytosolic protein</fullName>
    </submittedName>
</protein>
<dbReference type="KEGG" id="sat:SYN_02598"/>
<dbReference type="InParanoid" id="Q2LPW9"/>
<dbReference type="AlphaFoldDB" id="Q2LPW9"/>
<evidence type="ECO:0000256" key="1">
    <source>
        <dbReference type="SAM" id="Coils"/>
    </source>
</evidence>
<dbReference type="Proteomes" id="UP000001933">
    <property type="component" value="Chromosome"/>
</dbReference>
<feature type="coiled-coil region" evidence="1">
    <location>
        <begin position="7"/>
        <end position="41"/>
    </location>
</feature>
<sequence length="65" mass="7851">MEVDMDIDQFKRDLEALEEHKSELKDELKTTDDRIKRLRRFLKDYETIQNPDAAKKRGLKKEVTE</sequence>
<reference evidence="2 3" key="1">
    <citation type="journal article" date="2007" name="Proc. Natl. Acad. Sci. U.S.A.">
        <title>The genome of Syntrophus aciditrophicus: life at the thermodynamic limit of microbial growth.</title>
        <authorList>
            <person name="McInerney M.J."/>
            <person name="Rohlin L."/>
            <person name="Mouttaki H."/>
            <person name="Kim U."/>
            <person name="Krupp R.S."/>
            <person name="Rios-Hernandez L."/>
            <person name="Sieber J."/>
            <person name="Struchtemeyer C.G."/>
            <person name="Bhattacharyya A."/>
            <person name="Campbell J.W."/>
            <person name="Gunsalus R.P."/>
        </authorList>
    </citation>
    <scope>NUCLEOTIDE SEQUENCE [LARGE SCALE GENOMIC DNA]</scope>
    <source>
        <strain evidence="2 3">SB</strain>
    </source>
</reference>
<name>Q2LPW9_SYNAS</name>
<dbReference type="STRING" id="56780.SYN_02598"/>
<accession>Q2LPW9</accession>
<evidence type="ECO:0000313" key="3">
    <source>
        <dbReference type="Proteomes" id="UP000001933"/>
    </source>
</evidence>
<proteinExistence type="predicted"/>
<dbReference type="EMBL" id="CP000252">
    <property type="protein sequence ID" value="ABC76323.1"/>
    <property type="molecule type" value="Genomic_DNA"/>
</dbReference>